<dbReference type="OrthoDB" id="4062651at2759"/>
<dbReference type="SUPFAM" id="SSF56112">
    <property type="entry name" value="Protein kinase-like (PK-like)"/>
    <property type="match status" value="1"/>
</dbReference>
<feature type="compositionally biased region" description="Polar residues" evidence="1">
    <location>
        <begin position="478"/>
        <end position="488"/>
    </location>
</feature>
<comment type="caution">
    <text evidence="2">The sequence shown here is derived from an EMBL/GenBank/DDBJ whole genome shotgun (WGS) entry which is preliminary data.</text>
</comment>
<keyword evidence="3" id="KW-1185">Reference proteome</keyword>
<dbReference type="InterPro" id="IPR011009">
    <property type="entry name" value="Kinase-like_dom_sf"/>
</dbReference>
<evidence type="ECO:0000313" key="2">
    <source>
        <dbReference type="EMBL" id="RFU74939.1"/>
    </source>
</evidence>
<feature type="compositionally biased region" description="Low complexity" evidence="1">
    <location>
        <begin position="408"/>
        <end position="420"/>
    </location>
</feature>
<feature type="compositionally biased region" description="Low complexity" evidence="1">
    <location>
        <begin position="377"/>
        <end position="397"/>
    </location>
</feature>
<feature type="compositionally biased region" description="Low complexity" evidence="1">
    <location>
        <begin position="443"/>
        <end position="455"/>
    </location>
</feature>
<proteinExistence type="predicted"/>
<evidence type="ECO:0000313" key="3">
    <source>
        <dbReference type="Proteomes" id="UP000266272"/>
    </source>
</evidence>
<accession>A0A395NG51</accession>
<evidence type="ECO:0008006" key="4">
    <source>
        <dbReference type="Google" id="ProtNLM"/>
    </source>
</evidence>
<protein>
    <recommendedName>
        <fullName evidence="4">Protein kinase domain-containing protein</fullName>
    </recommendedName>
</protein>
<dbReference type="EMBL" id="PXOA01000487">
    <property type="protein sequence ID" value="RFU74939.1"/>
    <property type="molecule type" value="Genomic_DNA"/>
</dbReference>
<feature type="region of interest" description="Disordered" evidence="1">
    <location>
        <begin position="586"/>
        <end position="617"/>
    </location>
</feature>
<name>A0A395NG51_TRIAR</name>
<gene>
    <name evidence="2" type="ORF">TARUN_7307</name>
</gene>
<feature type="region of interest" description="Disordered" evidence="1">
    <location>
        <begin position="377"/>
        <end position="551"/>
    </location>
</feature>
<dbReference type="STRING" id="490622.A0A395NG51"/>
<sequence length="653" mass="72831">MPSPPYPHLIVRRAAVKPTPLTSTRNMFAIQSALIRGDRVVTLHNTTRLLPEHYKKVRVPYEPKNMPQDRPFEWPFGDQYDDSRSSDTVQPRVVDNYIDLLNWDGFRLEWIKVLGEGGFGMATLWDAIFEDQSRVKVVIKIPVRVNADFDSELDWHLRYGGASHVTQSLDLQAMADGVRRRINRGHMVGRGPRFAQTDLSVLVLEYAERGSLYEMMAKASYFGINFSNKALWEIWECFLVSEDAQHLHHPIFKLHDFGEFSKRMRECWLQWTEDDYWKVRKCPKPNRTAPETISKEWDKPELIDLIVQCQFEKPEDRPHLGYLLRKIQERKYRGFQEADDETRYFWDSFWARTKTNPNGFPTAQPLVPLSQASTIAASSSGARGNNAAGQGPNAPFPSTLPLSQSPIATNPNTASPSSPSRYAQTGNPLIAHVATLRRKSRRSPLSVSSTESSISLQPRSNPASGQHAAGINPAANLPHSSPNSTGTNQRKRSVSDDDSSSEDSSGQAKKQKRVRFGGSQAPTSLAMATAPRDIMDDSMDDSPGSLNRAWPVVVSNAPGPVPNILDGDVDGARNLTVLYSAISPQRVSVPQNNGDSVATGSPRSNSGRRGSRSSQLQQQWNYITGPVTTSVAAFTPLQVIPENRSSHMDLDED</sequence>
<reference evidence="2 3" key="1">
    <citation type="journal article" date="2018" name="PLoS Pathog.">
        <title>Evolution of structural diversity of trichothecenes, a family of toxins produced by plant pathogenic and entomopathogenic fungi.</title>
        <authorList>
            <person name="Proctor R.H."/>
            <person name="McCormick S.P."/>
            <person name="Kim H.S."/>
            <person name="Cardoza R.E."/>
            <person name="Stanley A.M."/>
            <person name="Lindo L."/>
            <person name="Kelly A."/>
            <person name="Brown D.W."/>
            <person name="Lee T."/>
            <person name="Vaughan M.M."/>
            <person name="Alexander N.J."/>
            <person name="Busman M."/>
            <person name="Gutierrez S."/>
        </authorList>
    </citation>
    <scope>NUCLEOTIDE SEQUENCE [LARGE SCALE GENOMIC DNA]</scope>
    <source>
        <strain evidence="2 3">IBT 40837</strain>
    </source>
</reference>
<organism evidence="2 3">
    <name type="scientific">Trichoderma arundinaceum</name>
    <dbReference type="NCBI Taxonomy" id="490622"/>
    <lineage>
        <taxon>Eukaryota</taxon>
        <taxon>Fungi</taxon>
        <taxon>Dikarya</taxon>
        <taxon>Ascomycota</taxon>
        <taxon>Pezizomycotina</taxon>
        <taxon>Sordariomycetes</taxon>
        <taxon>Hypocreomycetidae</taxon>
        <taxon>Hypocreales</taxon>
        <taxon>Hypocreaceae</taxon>
        <taxon>Trichoderma</taxon>
    </lineage>
</organism>
<feature type="compositionally biased region" description="Low complexity" evidence="1">
    <location>
        <begin position="600"/>
        <end position="617"/>
    </location>
</feature>
<dbReference type="AlphaFoldDB" id="A0A395NG51"/>
<evidence type="ECO:0000256" key="1">
    <source>
        <dbReference type="SAM" id="MobiDB-lite"/>
    </source>
</evidence>
<feature type="compositionally biased region" description="Polar residues" evidence="1">
    <location>
        <begin position="586"/>
        <end position="599"/>
    </location>
</feature>
<dbReference type="Proteomes" id="UP000266272">
    <property type="component" value="Unassembled WGS sequence"/>
</dbReference>